<dbReference type="GO" id="GO:0032259">
    <property type="term" value="P:methylation"/>
    <property type="evidence" value="ECO:0007669"/>
    <property type="project" value="UniProtKB-KW"/>
</dbReference>
<organism evidence="5 6">
    <name type="scientific">Micropruina glycogenica</name>
    <dbReference type="NCBI Taxonomy" id="75385"/>
    <lineage>
        <taxon>Bacteria</taxon>
        <taxon>Bacillati</taxon>
        <taxon>Actinomycetota</taxon>
        <taxon>Actinomycetes</taxon>
        <taxon>Propionibacteriales</taxon>
        <taxon>Nocardioidaceae</taxon>
        <taxon>Micropruina</taxon>
    </lineage>
</organism>
<dbReference type="InterPro" id="IPR001091">
    <property type="entry name" value="RM_Methyltransferase"/>
</dbReference>
<keyword evidence="3 5" id="KW-0808">Transferase</keyword>
<evidence type="ECO:0000256" key="2">
    <source>
        <dbReference type="ARBA" id="ARBA00022603"/>
    </source>
</evidence>
<dbReference type="InterPro" id="IPR029063">
    <property type="entry name" value="SAM-dependent_MTases_sf"/>
</dbReference>
<evidence type="ECO:0000313" key="6">
    <source>
        <dbReference type="Proteomes" id="UP000238164"/>
    </source>
</evidence>
<reference evidence="5 6" key="1">
    <citation type="submission" date="2018-02" db="EMBL/GenBank/DDBJ databases">
        <authorList>
            <person name="Cohen D.B."/>
            <person name="Kent A.D."/>
        </authorList>
    </citation>
    <scope>NUCLEOTIDE SEQUENCE [LARGE SCALE GENOMIC DNA]</scope>
    <source>
        <strain evidence="5">1</strain>
    </source>
</reference>
<dbReference type="InterPro" id="IPR002052">
    <property type="entry name" value="DNA_methylase_N6_adenine_CS"/>
</dbReference>
<protein>
    <submittedName>
        <fullName evidence="5">DNA methyltransferase</fullName>
    </submittedName>
</protein>
<proteinExistence type="inferred from homology"/>
<dbReference type="InterPro" id="IPR002941">
    <property type="entry name" value="DNA_methylase_N4/N6"/>
</dbReference>
<dbReference type="SUPFAM" id="SSF53335">
    <property type="entry name" value="S-adenosyl-L-methionine-dependent methyltransferases"/>
    <property type="match status" value="1"/>
</dbReference>
<gene>
    <name evidence="5" type="ORF">MPLG2_0239</name>
</gene>
<feature type="domain" description="DNA methylase N-4/N-6" evidence="4">
    <location>
        <begin position="160"/>
        <end position="517"/>
    </location>
</feature>
<dbReference type="OrthoDB" id="9773060at2"/>
<evidence type="ECO:0000313" key="5">
    <source>
        <dbReference type="EMBL" id="SPD85275.1"/>
    </source>
</evidence>
<dbReference type="Gene3D" id="3.40.50.150">
    <property type="entry name" value="Vaccinia Virus protein VP39"/>
    <property type="match status" value="1"/>
</dbReference>
<dbReference type="EMBL" id="LT985188">
    <property type="protein sequence ID" value="SPD85275.1"/>
    <property type="molecule type" value="Genomic_DNA"/>
</dbReference>
<dbReference type="GO" id="GO:0003677">
    <property type="term" value="F:DNA binding"/>
    <property type="evidence" value="ECO:0007669"/>
    <property type="project" value="InterPro"/>
</dbReference>
<dbReference type="REBASE" id="237203">
    <property type="entry name" value="M.Mgl1ORF239P"/>
</dbReference>
<dbReference type="PRINTS" id="PR00508">
    <property type="entry name" value="S21N4MTFRASE"/>
</dbReference>
<dbReference type="Pfam" id="PF01555">
    <property type="entry name" value="N6_N4_Mtase"/>
    <property type="match status" value="1"/>
</dbReference>
<comment type="similarity">
    <text evidence="1">Belongs to the N(4)/N(6)-methyltransferase family.</text>
</comment>
<evidence type="ECO:0000256" key="3">
    <source>
        <dbReference type="ARBA" id="ARBA00022679"/>
    </source>
</evidence>
<dbReference type="AlphaFoldDB" id="A0A2N9JCS4"/>
<dbReference type="RefSeq" id="WP_105184554.1">
    <property type="nucleotide sequence ID" value="NZ_BAAAGO010000012.1"/>
</dbReference>
<dbReference type="PROSITE" id="PS00092">
    <property type="entry name" value="N6_MTASE"/>
    <property type="match status" value="1"/>
</dbReference>
<evidence type="ECO:0000259" key="4">
    <source>
        <dbReference type="Pfam" id="PF01555"/>
    </source>
</evidence>
<dbReference type="KEGG" id="mgg:MPLG2_0239"/>
<dbReference type="GO" id="GO:0008170">
    <property type="term" value="F:N-methyltransferase activity"/>
    <property type="evidence" value="ECO:0007669"/>
    <property type="project" value="InterPro"/>
</dbReference>
<evidence type="ECO:0000256" key="1">
    <source>
        <dbReference type="ARBA" id="ARBA00006594"/>
    </source>
</evidence>
<name>A0A2N9JCS4_9ACTN</name>
<sequence length="711" mass="79426">MSRLSDLIREAKRLDAGLGNELEKEVRHLQERRAFGLNFERHQPEAVDLYGRPVRVGDKVRMLPPRGETAAPDKRLWVVTGGATVDGQRRADLRDPKTGDTATHPVDDLVVVAENTDVIYPGLVSTGKVERGGDKPFHTVINAENLHALEALLYTHRGKVDAIYIDPPYNTGAKDWKYNNDYVEGDDLYRHSKWLAFMERRLKLAKELLNPEDSVLIVTIDEKEYLRLGLLLEQTFPGDSVEMVTTVISAKGVARFGQFSRVEEYIFCVRLGQQEVGLSETNMLDESRSASAQIGKPVDWLGLRRREPSARRGARPKQFYPVFVDSASGFIHSVGDFITDAVDRHSIEAPPGTFAVWPLLPNGTEGLWGVTPDTARSYLSDGYLRSRNYKPEKRTVAVQYLPSGTVAAIRAGDINVEGRDESGGVIATYRTAKGVIPKRVWNMTSHNAETQGTNLLSVLLPGRRFPFPKSIYGVEDTLRFFTKDKPGATVIDFFSGSGTTAQAIMRLNRQDGGRRTSIAITNNEVAADEQRALRQRGLRPGDPEWESLGICDYITKPRIEAAITGRTPSGDPIKGDYKFTDEFPMADGFEENAEFFTLTYEAPLTVSAGHAFARIAPLLWLRAGSRGRRIESLEDGWDVAEAYGVIERLDGLDRFVDALRAQPEAKVAFIVTDDERRFQSACAALPERVEPVRLYESYLRNFQIDAVRSSR</sequence>
<keyword evidence="6" id="KW-1185">Reference proteome</keyword>
<accession>A0A2N9JCS4</accession>
<dbReference type="Proteomes" id="UP000238164">
    <property type="component" value="Chromosome 1"/>
</dbReference>
<keyword evidence="2 5" id="KW-0489">Methyltransferase</keyword>